<dbReference type="STRING" id="34475.A0A4Y9YRS7"/>
<dbReference type="GO" id="GO:0030234">
    <property type="term" value="F:enzyme regulator activity"/>
    <property type="evidence" value="ECO:0007669"/>
    <property type="project" value="TreeGrafter"/>
</dbReference>
<reference evidence="8 9" key="1">
    <citation type="submission" date="2019-01" db="EMBL/GenBank/DDBJ databases">
        <title>Genome sequencing of the rare red list fungi Fomitopsis rosea.</title>
        <authorList>
            <person name="Buettner E."/>
            <person name="Kellner H."/>
        </authorList>
    </citation>
    <scope>NUCLEOTIDE SEQUENCE [LARGE SCALE GENOMIC DNA]</scope>
    <source>
        <strain evidence="8 9">DSM 105464</strain>
    </source>
</reference>
<dbReference type="EMBL" id="SEKV01000099">
    <property type="protein sequence ID" value="TFY64408.1"/>
    <property type="molecule type" value="Genomic_DNA"/>
</dbReference>
<keyword evidence="10" id="KW-1185">Reference proteome</keyword>
<evidence type="ECO:0000313" key="9">
    <source>
        <dbReference type="Proteomes" id="UP000298390"/>
    </source>
</evidence>
<dbReference type="PANTHER" id="PTHR11504">
    <property type="entry name" value="CYTOCHROME C OXIDASE POLYPEPTIDE VIA"/>
    <property type="match status" value="1"/>
</dbReference>
<evidence type="ECO:0000256" key="3">
    <source>
        <dbReference type="ARBA" id="ARBA00022946"/>
    </source>
</evidence>
<dbReference type="PANTHER" id="PTHR11504:SF0">
    <property type="entry name" value="CYTOCHROME C OXIDASE SUBUNIT"/>
    <property type="match status" value="1"/>
</dbReference>
<evidence type="ECO:0000313" key="10">
    <source>
        <dbReference type="Proteomes" id="UP000814176"/>
    </source>
</evidence>
<dbReference type="InterPro" id="IPR001349">
    <property type="entry name" value="Cyt_c_oxidase_su6a"/>
</dbReference>
<evidence type="ECO:0000313" key="8">
    <source>
        <dbReference type="EMBL" id="TFY64408.1"/>
    </source>
</evidence>
<dbReference type="OrthoDB" id="5947505at2759"/>
<evidence type="ECO:0000256" key="1">
    <source>
        <dbReference type="ARBA" id="ARBA00004273"/>
    </source>
</evidence>
<organism evidence="8 9">
    <name type="scientific">Rhodofomes roseus</name>
    <dbReference type="NCBI Taxonomy" id="34475"/>
    <lineage>
        <taxon>Eukaryota</taxon>
        <taxon>Fungi</taxon>
        <taxon>Dikarya</taxon>
        <taxon>Basidiomycota</taxon>
        <taxon>Agaricomycotina</taxon>
        <taxon>Agaricomycetes</taxon>
        <taxon>Polyporales</taxon>
        <taxon>Rhodofomes</taxon>
    </lineage>
</organism>
<dbReference type="Proteomes" id="UP000298390">
    <property type="component" value="Unassembled WGS sequence"/>
</dbReference>
<dbReference type="GeneID" id="72004342"/>
<gene>
    <name evidence="7" type="ORF">C8Q71DRAFT_756571</name>
    <name evidence="8" type="ORF">EVJ58_g2634</name>
</gene>
<keyword evidence="4" id="KW-0496">Mitochondrion</keyword>
<dbReference type="GO" id="GO:0005743">
    <property type="term" value="C:mitochondrial inner membrane"/>
    <property type="evidence" value="ECO:0007669"/>
    <property type="project" value="UniProtKB-SubCell"/>
</dbReference>
<dbReference type="InterPro" id="IPR036418">
    <property type="entry name" value="Cyt_c_oxidase_su6a_sf"/>
</dbReference>
<dbReference type="GO" id="GO:0006123">
    <property type="term" value="P:mitochondrial electron transport, cytochrome c to oxygen"/>
    <property type="evidence" value="ECO:0007669"/>
    <property type="project" value="TreeGrafter"/>
</dbReference>
<evidence type="ECO:0000313" key="7">
    <source>
        <dbReference type="EMBL" id="KAH9837037.1"/>
    </source>
</evidence>
<dbReference type="Proteomes" id="UP000814176">
    <property type="component" value="Unassembled WGS sequence"/>
</dbReference>
<protein>
    <submittedName>
        <fullName evidence="7">Mitochondrial cytochrome c oxidase subunit VIa</fullName>
    </submittedName>
</protein>
<proteinExistence type="inferred from homology"/>
<evidence type="ECO:0000256" key="2">
    <source>
        <dbReference type="ARBA" id="ARBA00022792"/>
    </source>
</evidence>
<dbReference type="EMBL" id="JADCUA010000009">
    <property type="protein sequence ID" value="KAH9837037.1"/>
    <property type="molecule type" value="Genomic_DNA"/>
</dbReference>
<evidence type="ECO:0000256" key="6">
    <source>
        <dbReference type="RuleBase" id="RU004396"/>
    </source>
</evidence>
<comment type="subcellular location">
    <subcellularLocation>
        <location evidence="1">Mitochondrion inner membrane</location>
    </subcellularLocation>
</comment>
<name>A0A4Y9YRS7_9APHY</name>
<keyword evidence="5" id="KW-0472">Membrane</keyword>
<dbReference type="SUPFAM" id="SSF81411">
    <property type="entry name" value="Mitochondrial cytochrome c oxidase subunit VIa"/>
    <property type="match status" value="1"/>
</dbReference>
<dbReference type="PIRSF" id="PIRSF000277">
    <property type="entry name" value="COX6A1"/>
    <property type="match status" value="1"/>
</dbReference>
<keyword evidence="2" id="KW-0999">Mitochondrion inner membrane</keyword>
<accession>A0A4Y9YRS7</accession>
<comment type="similarity">
    <text evidence="6">Belongs to the cytochrome c oxidase subunit 6A family.</text>
</comment>
<dbReference type="AlphaFoldDB" id="A0A4Y9YRS7"/>
<dbReference type="RefSeq" id="XP_047779206.1">
    <property type="nucleotide sequence ID" value="XM_047923610.1"/>
</dbReference>
<evidence type="ECO:0000256" key="4">
    <source>
        <dbReference type="ARBA" id="ARBA00023128"/>
    </source>
</evidence>
<keyword evidence="3" id="KW-0809">Transit peptide</keyword>
<comment type="caution">
    <text evidence="8">The sequence shown here is derived from an EMBL/GenBank/DDBJ whole genome shotgun (WGS) entry which is preliminary data.</text>
</comment>
<reference evidence="7 10" key="2">
    <citation type="journal article" date="2021" name="Environ. Microbiol.">
        <title>Gene family expansions and transcriptome signatures uncover fungal adaptations to wood decay.</title>
        <authorList>
            <person name="Hage H."/>
            <person name="Miyauchi S."/>
            <person name="Viragh M."/>
            <person name="Drula E."/>
            <person name="Min B."/>
            <person name="Chaduli D."/>
            <person name="Navarro D."/>
            <person name="Favel A."/>
            <person name="Norest M."/>
            <person name="Lesage-Meessen L."/>
            <person name="Balint B."/>
            <person name="Merenyi Z."/>
            <person name="de Eugenio L."/>
            <person name="Morin E."/>
            <person name="Martinez A.T."/>
            <person name="Baldrian P."/>
            <person name="Stursova M."/>
            <person name="Martinez M.J."/>
            <person name="Novotny C."/>
            <person name="Magnuson J.K."/>
            <person name="Spatafora J.W."/>
            <person name="Maurice S."/>
            <person name="Pangilinan J."/>
            <person name="Andreopoulos W."/>
            <person name="LaButti K."/>
            <person name="Hundley H."/>
            <person name="Na H."/>
            <person name="Kuo A."/>
            <person name="Barry K."/>
            <person name="Lipzen A."/>
            <person name="Henrissat B."/>
            <person name="Riley R."/>
            <person name="Ahrendt S."/>
            <person name="Nagy L.G."/>
            <person name="Grigoriev I.V."/>
            <person name="Martin F."/>
            <person name="Rosso M.N."/>
        </authorList>
    </citation>
    <scope>NUCLEOTIDE SEQUENCE [LARGE SCALE GENOMIC DNA]</scope>
    <source>
        <strain evidence="7 10">CIRM-BRFM 1785</strain>
    </source>
</reference>
<dbReference type="Gene3D" id="4.10.95.10">
    <property type="entry name" value="Cytochrome c oxidase, subunit VIa"/>
    <property type="match status" value="1"/>
</dbReference>
<evidence type="ECO:0000256" key="5">
    <source>
        <dbReference type="ARBA" id="ARBA00023136"/>
    </source>
</evidence>
<dbReference type="Pfam" id="PF02046">
    <property type="entry name" value="COX6A"/>
    <property type="match status" value="1"/>
</dbReference>
<sequence>MSTSLLARRLALRALPRSRGLSNDVNMDAVKRFWEKQAAESEHAGQTSELWRKISYYVCIPAVIVTSIWVYKVETEHMEHFEHLKAENGGKLPPVPNYEYINMRKSGPFPWGNNSLFFNPHTQKNMEEEEE</sequence>